<evidence type="ECO:0000313" key="2">
    <source>
        <dbReference type="EMBL" id="GAQ88689.1"/>
    </source>
</evidence>
<dbReference type="CDD" id="cd02164">
    <property type="entry name" value="PPAT_CoAS"/>
    <property type="match status" value="1"/>
</dbReference>
<proteinExistence type="predicted"/>
<dbReference type="OMA" id="DGANHQT"/>
<protein>
    <submittedName>
        <fullName evidence="2">Pantetheine-phosphate adenylyltransferase</fullName>
    </submittedName>
</protein>
<keyword evidence="2" id="KW-0548">Nucleotidyltransferase</keyword>
<dbReference type="GO" id="GO:0016779">
    <property type="term" value="F:nucleotidyltransferase activity"/>
    <property type="evidence" value="ECO:0007669"/>
    <property type="project" value="UniProtKB-KW"/>
</dbReference>
<dbReference type="PANTHER" id="PTHR10695:SF46">
    <property type="entry name" value="BIFUNCTIONAL COENZYME A SYNTHASE-RELATED"/>
    <property type="match status" value="1"/>
</dbReference>
<dbReference type="InterPro" id="IPR004821">
    <property type="entry name" value="Cyt_trans-like"/>
</dbReference>
<keyword evidence="3" id="KW-1185">Reference proteome</keyword>
<dbReference type="InterPro" id="IPR014729">
    <property type="entry name" value="Rossmann-like_a/b/a_fold"/>
</dbReference>
<gene>
    <name evidence="2" type="ORF">KFL_004520060</name>
</gene>
<dbReference type="STRING" id="105231.A0A1Y1IGS1"/>
<accession>A0A1Y1IGS1</accession>
<feature type="domain" description="Cytidyltransferase-like" evidence="1">
    <location>
        <begin position="18"/>
        <end position="158"/>
    </location>
</feature>
<dbReference type="OrthoDB" id="27911at2759"/>
<evidence type="ECO:0000313" key="3">
    <source>
        <dbReference type="Proteomes" id="UP000054558"/>
    </source>
</evidence>
<name>A0A1Y1IGS1_KLENI</name>
<dbReference type="FunFam" id="3.40.50.620:FF:000089">
    <property type="entry name" value="Bifunctional coenzyme A synthase"/>
    <property type="match status" value="1"/>
</dbReference>
<dbReference type="Gene3D" id="3.40.50.620">
    <property type="entry name" value="HUPs"/>
    <property type="match status" value="1"/>
</dbReference>
<dbReference type="GO" id="GO:0015937">
    <property type="term" value="P:coenzyme A biosynthetic process"/>
    <property type="evidence" value="ECO:0000318"/>
    <property type="project" value="GO_Central"/>
</dbReference>
<dbReference type="EMBL" id="DF237401">
    <property type="protein sequence ID" value="GAQ88689.1"/>
    <property type="molecule type" value="Genomic_DNA"/>
</dbReference>
<organism evidence="2 3">
    <name type="scientific">Klebsormidium nitens</name>
    <name type="common">Green alga</name>
    <name type="synonym">Ulothrix nitens</name>
    <dbReference type="NCBI Taxonomy" id="105231"/>
    <lineage>
        <taxon>Eukaryota</taxon>
        <taxon>Viridiplantae</taxon>
        <taxon>Streptophyta</taxon>
        <taxon>Klebsormidiophyceae</taxon>
        <taxon>Klebsormidiales</taxon>
        <taxon>Klebsormidiaceae</taxon>
        <taxon>Klebsormidium</taxon>
    </lineage>
</organism>
<evidence type="ECO:0000259" key="1">
    <source>
        <dbReference type="Pfam" id="PF01467"/>
    </source>
</evidence>
<dbReference type="NCBIfam" id="NF001985">
    <property type="entry name" value="PRK00777.1"/>
    <property type="match status" value="1"/>
</dbReference>
<reference evidence="2 3" key="1">
    <citation type="journal article" date="2014" name="Nat. Commun.">
        <title>Klebsormidium flaccidum genome reveals primary factors for plant terrestrial adaptation.</title>
        <authorList>
            <person name="Hori K."/>
            <person name="Maruyama F."/>
            <person name="Fujisawa T."/>
            <person name="Togashi T."/>
            <person name="Yamamoto N."/>
            <person name="Seo M."/>
            <person name="Sato S."/>
            <person name="Yamada T."/>
            <person name="Mori H."/>
            <person name="Tajima N."/>
            <person name="Moriyama T."/>
            <person name="Ikeuchi M."/>
            <person name="Watanabe M."/>
            <person name="Wada H."/>
            <person name="Kobayashi K."/>
            <person name="Saito M."/>
            <person name="Masuda T."/>
            <person name="Sasaki-Sekimoto Y."/>
            <person name="Mashiguchi K."/>
            <person name="Awai K."/>
            <person name="Shimojima M."/>
            <person name="Masuda S."/>
            <person name="Iwai M."/>
            <person name="Nobusawa T."/>
            <person name="Narise T."/>
            <person name="Kondo S."/>
            <person name="Saito H."/>
            <person name="Sato R."/>
            <person name="Murakawa M."/>
            <person name="Ihara Y."/>
            <person name="Oshima-Yamada Y."/>
            <person name="Ohtaka K."/>
            <person name="Satoh M."/>
            <person name="Sonobe K."/>
            <person name="Ishii M."/>
            <person name="Ohtani R."/>
            <person name="Kanamori-Sato M."/>
            <person name="Honoki R."/>
            <person name="Miyazaki D."/>
            <person name="Mochizuki H."/>
            <person name="Umetsu J."/>
            <person name="Higashi K."/>
            <person name="Shibata D."/>
            <person name="Kamiya Y."/>
            <person name="Sato N."/>
            <person name="Nakamura Y."/>
            <person name="Tabata S."/>
            <person name="Ida S."/>
            <person name="Kurokawa K."/>
            <person name="Ohta H."/>
        </authorList>
    </citation>
    <scope>NUCLEOTIDE SEQUENCE [LARGE SCALE GENOMIC DNA]</scope>
    <source>
        <strain evidence="2 3">NIES-2285</strain>
    </source>
</reference>
<dbReference type="Proteomes" id="UP000054558">
    <property type="component" value="Unassembled WGS sequence"/>
</dbReference>
<sequence length="169" mass="18250">MVDSNLDSGETNTFRAVVLGGTFDHLHDGHRALLKAAANVATERVVVGVSTGPLLENKEYAKLIEPLETRRQSVERYIKSIKSSLLVQTEPLVDPYGPSIVDEGLGAIVVSKETEKGGHAVNQKRAEKGLSTLHVVVVDLVGDSMSTEKVSSTLLRKREAEALQARHVA</sequence>
<dbReference type="Pfam" id="PF01467">
    <property type="entry name" value="CTP_transf_like"/>
    <property type="match status" value="1"/>
</dbReference>
<dbReference type="AlphaFoldDB" id="A0A1Y1IGS1"/>
<dbReference type="GO" id="GO:0004140">
    <property type="term" value="F:dephospho-CoA kinase activity"/>
    <property type="evidence" value="ECO:0000318"/>
    <property type="project" value="GO_Central"/>
</dbReference>
<keyword evidence="2" id="KW-0808">Transferase</keyword>
<dbReference type="PANTHER" id="PTHR10695">
    <property type="entry name" value="DEPHOSPHO-COA KINASE-RELATED"/>
    <property type="match status" value="1"/>
</dbReference>
<dbReference type="NCBIfam" id="TIGR00125">
    <property type="entry name" value="cyt_tran_rel"/>
    <property type="match status" value="1"/>
</dbReference>
<dbReference type="SUPFAM" id="SSF52374">
    <property type="entry name" value="Nucleotidylyl transferase"/>
    <property type="match status" value="1"/>
</dbReference>